<evidence type="ECO:0000313" key="14">
    <source>
        <dbReference type="Proteomes" id="UP001165085"/>
    </source>
</evidence>
<dbReference type="PROSITE" id="PS51292">
    <property type="entry name" value="ZF_RING_CH"/>
    <property type="match status" value="1"/>
</dbReference>
<keyword evidence="7" id="KW-0862">Zinc</keyword>
<feature type="domain" description="RING-CH-type" evidence="12">
    <location>
        <begin position="30"/>
        <end position="98"/>
    </location>
</feature>
<dbReference type="SUPFAM" id="SSF57850">
    <property type="entry name" value="RING/U-box"/>
    <property type="match status" value="1"/>
</dbReference>
<feature type="transmembrane region" description="Helical" evidence="11">
    <location>
        <begin position="116"/>
        <end position="139"/>
    </location>
</feature>
<evidence type="ECO:0000256" key="8">
    <source>
        <dbReference type="ARBA" id="ARBA00022989"/>
    </source>
</evidence>
<keyword evidence="5" id="KW-0863">Zinc-finger</keyword>
<comment type="caution">
    <text evidence="13">The sequence shown here is derived from an EMBL/GenBank/DDBJ whole genome shotgun (WGS) entry which is preliminary data.</text>
</comment>
<feature type="transmembrane region" description="Helical" evidence="11">
    <location>
        <begin position="151"/>
        <end position="169"/>
    </location>
</feature>
<dbReference type="GO" id="GO:0016020">
    <property type="term" value="C:membrane"/>
    <property type="evidence" value="ECO:0007669"/>
    <property type="project" value="UniProtKB-SubCell"/>
</dbReference>
<dbReference type="PANTHER" id="PTHR46065">
    <property type="entry name" value="E3 UBIQUITIN-PROTEIN LIGASE MARCH 2/3 FAMILY MEMBER"/>
    <property type="match status" value="1"/>
</dbReference>
<evidence type="ECO:0000256" key="3">
    <source>
        <dbReference type="ARBA" id="ARBA00022692"/>
    </source>
</evidence>
<dbReference type="EMBL" id="BRXY01000170">
    <property type="protein sequence ID" value="GMH73614.1"/>
    <property type="molecule type" value="Genomic_DNA"/>
</dbReference>
<evidence type="ECO:0000256" key="4">
    <source>
        <dbReference type="ARBA" id="ARBA00022723"/>
    </source>
</evidence>
<evidence type="ECO:0000259" key="12">
    <source>
        <dbReference type="PROSITE" id="PS51292"/>
    </source>
</evidence>
<evidence type="ECO:0000256" key="2">
    <source>
        <dbReference type="ARBA" id="ARBA00022679"/>
    </source>
</evidence>
<dbReference type="InterPro" id="IPR013083">
    <property type="entry name" value="Znf_RING/FYVE/PHD"/>
</dbReference>
<accession>A0A9W7ASL2</accession>
<keyword evidence="2" id="KW-0808">Transferase</keyword>
<evidence type="ECO:0000313" key="13">
    <source>
        <dbReference type="EMBL" id="GMH73614.1"/>
    </source>
</evidence>
<dbReference type="OrthoDB" id="264354at2759"/>
<evidence type="ECO:0000256" key="5">
    <source>
        <dbReference type="ARBA" id="ARBA00022771"/>
    </source>
</evidence>
<evidence type="ECO:0000256" key="9">
    <source>
        <dbReference type="ARBA" id="ARBA00023136"/>
    </source>
</evidence>
<evidence type="ECO:0000256" key="7">
    <source>
        <dbReference type="ARBA" id="ARBA00022833"/>
    </source>
</evidence>
<evidence type="ECO:0000256" key="10">
    <source>
        <dbReference type="SAM" id="MobiDB-lite"/>
    </source>
</evidence>
<keyword evidence="9 11" id="KW-0472">Membrane</keyword>
<dbReference type="AlphaFoldDB" id="A0A9W7ASL2"/>
<protein>
    <recommendedName>
        <fullName evidence="12">RING-CH-type domain-containing protein</fullName>
    </recommendedName>
</protein>
<dbReference type="PANTHER" id="PTHR46065:SF3">
    <property type="entry name" value="FI20425P1"/>
    <property type="match status" value="1"/>
</dbReference>
<name>A0A9W7ASL2_9STRA</name>
<evidence type="ECO:0000256" key="11">
    <source>
        <dbReference type="SAM" id="Phobius"/>
    </source>
</evidence>
<keyword evidence="3 11" id="KW-0812">Transmembrane</keyword>
<organism evidence="13 14">
    <name type="scientific">Triparma strigata</name>
    <dbReference type="NCBI Taxonomy" id="1606541"/>
    <lineage>
        <taxon>Eukaryota</taxon>
        <taxon>Sar</taxon>
        <taxon>Stramenopiles</taxon>
        <taxon>Ochrophyta</taxon>
        <taxon>Bolidophyceae</taxon>
        <taxon>Parmales</taxon>
        <taxon>Triparmaceae</taxon>
        <taxon>Triparma</taxon>
    </lineage>
</organism>
<proteinExistence type="predicted"/>
<reference evidence="14" key="1">
    <citation type="journal article" date="2023" name="Commun. Biol.">
        <title>Genome analysis of Parmales, the sister group of diatoms, reveals the evolutionary specialization of diatoms from phago-mixotrophs to photoautotrophs.</title>
        <authorList>
            <person name="Ban H."/>
            <person name="Sato S."/>
            <person name="Yoshikawa S."/>
            <person name="Yamada K."/>
            <person name="Nakamura Y."/>
            <person name="Ichinomiya M."/>
            <person name="Sato N."/>
            <person name="Blanc-Mathieu R."/>
            <person name="Endo H."/>
            <person name="Kuwata A."/>
            <person name="Ogata H."/>
        </authorList>
    </citation>
    <scope>NUCLEOTIDE SEQUENCE [LARGE SCALE GENOMIC DNA]</scope>
    <source>
        <strain evidence="14">NIES 3701</strain>
    </source>
</reference>
<evidence type="ECO:0000256" key="6">
    <source>
        <dbReference type="ARBA" id="ARBA00022786"/>
    </source>
</evidence>
<dbReference type="SMART" id="SM00744">
    <property type="entry name" value="RINGv"/>
    <property type="match status" value="1"/>
</dbReference>
<evidence type="ECO:0000256" key="1">
    <source>
        <dbReference type="ARBA" id="ARBA00004141"/>
    </source>
</evidence>
<keyword evidence="8 11" id="KW-1133">Transmembrane helix</keyword>
<dbReference type="Proteomes" id="UP001165085">
    <property type="component" value="Unassembled WGS sequence"/>
</dbReference>
<gene>
    <name evidence="13" type="ORF">TrST_g7176</name>
</gene>
<dbReference type="Pfam" id="PF12906">
    <property type="entry name" value="RINGv"/>
    <property type="match status" value="1"/>
</dbReference>
<dbReference type="GO" id="GO:0016740">
    <property type="term" value="F:transferase activity"/>
    <property type="evidence" value="ECO:0007669"/>
    <property type="project" value="UniProtKB-KW"/>
</dbReference>
<comment type="subcellular location">
    <subcellularLocation>
        <location evidence="1">Membrane</location>
        <topology evidence="1">Multi-pass membrane protein</topology>
    </subcellularLocation>
</comment>
<sequence length="218" mass="24309">MDEENKVEESLLPQSARTVGTVEAYNQTYPEVSETFDCRICGGGQISKDDPLLAPCACMGGMSLVHAKCLMKWIEMRPQQEEEQMMKCEICKEPYKVELKYRFSCRAEKVCQCKPLGYVLEALMLLFCLTCTTIMMIIVEPKLAEDDESSSVMVWSLFGITCLMAFVAFRKIVHRFIMSASYTEIVASEPGPFGAQANPLAGGNRRSSLNGVPEGEQV</sequence>
<dbReference type="Gene3D" id="3.30.40.10">
    <property type="entry name" value="Zinc/RING finger domain, C3HC4 (zinc finger)"/>
    <property type="match status" value="1"/>
</dbReference>
<keyword evidence="6" id="KW-0833">Ubl conjugation pathway</keyword>
<keyword evidence="14" id="KW-1185">Reference proteome</keyword>
<dbReference type="GO" id="GO:0008270">
    <property type="term" value="F:zinc ion binding"/>
    <property type="evidence" value="ECO:0007669"/>
    <property type="project" value="UniProtKB-KW"/>
</dbReference>
<feature type="region of interest" description="Disordered" evidence="10">
    <location>
        <begin position="197"/>
        <end position="218"/>
    </location>
</feature>
<keyword evidence="4" id="KW-0479">Metal-binding</keyword>
<dbReference type="InterPro" id="IPR011016">
    <property type="entry name" value="Znf_RING-CH"/>
</dbReference>
<dbReference type="CDD" id="cd16495">
    <property type="entry name" value="RING_CH-C4HC3_MARCH"/>
    <property type="match status" value="1"/>
</dbReference>